<name>A0ABD2N1J9_9CUCU</name>
<dbReference type="AlphaFoldDB" id="A0ABD2N1J9"/>
<comment type="caution">
    <text evidence="2">The sequence shown here is derived from an EMBL/GenBank/DDBJ whole genome shotgun (WGS) entry which is preliminary data.</text>
</comment>
<evidence type="ECO:0000313" key="3">
    <source>
        <dbReference type="Proteomes" id="UP001516400"/>
    </source>
</evidence>
<dbReference type="Proteomes" id="UP001516400">
    <property type="component" value="Unassembled WGS sequence"/>
</dbReference>
<feature type="coiled-coil region" evidence="1">
    <location>
        <begin position="119"/>
        <end position="156"/>
    </location>
</feature>
<feature type="coiled-coil region" evidence="1">
    <location>
        <begin position="13"/>
        <end position="47"/>
    </location>
</feature>
<dbReference type="EMBL" id="JABFTP020000062">
    <property type="protein sequence ID" value="KAL3272519.1"/>
    <property type="molecule type" value="Genomic_DNA"/>
</dbReference>
<organism evidence="2 3">
    <name type="scientific">Cryptolaemus montrouzieri</name>
    <dbReference type="NCBI Taxonomy" id="559131"/>
    <lineage>
        <taxon>Eukaryota</taxon>
        <taxon>Metazoa</taxon>
        <taxon>Ecdysozoa</taxon>
        <taxon>Arthropoda</taxon>
        <taxon>Hexapoda</taxon>
        <taxon>Insecta</taxon>
        <taxon>Pterygota</taxon>
        <taxon>Neoptera</taxon>
        <taxon>Endopterygota</taxon>
        <taxon>Coleoptera</taxon>
        <taxon>Polyphaga</taxon>
        <taxon>Cucujiformia</taxon>
        <taxon>Coccinelloidea</taxon>
        <taxon>Coccinellidae</taxon>
        <taxon>Scymninae</taxon>
        <taxon>Scymnini</taxon>
        <taxon>Cryptolaemus</taxon>
    </lineage>
</organism>
<keyword evidence="1" id="KW-0175">Coiled coil</keyword>
<reference evidence="2 3" key="1">
    <citation type="journal article" date="2021" name="BMC Biol.">
        <title>Horizontally acquired antibacterial genes associated with adaptive radiation of ladybird beetles.</title>
        <authorList>
            <person name="Li H.S."/>
            <person name="Tang X.F."/>
            <person name="Huang Y.H."/>
            <person name="Xu Z.Y."/>
            <person name="Chen M.L."/>
            <person name="Du X.Y."/>
            <person name="Qiu B.Y."/>
            <person name="Chen P.T."/>
            <person name="Zhang W."/>
            <person name="Slipinski A."/>
            <person name="Escalona H.E."/>
            <person name="Waterhouse R.M."/>
            <person name="Zwick A."/>
            <person name="Pang H."/>
        </authorList>
    </citation>
    <scope>NUCLEOTIDE SEQUENCE [LARGE SCALE GENOMIC DNA]</scope>
    <source>
        <strain evidence="2">SYSU2018</strain>
    </source>
</reference>
<evidence type="ECO:0000313" key="2">
    <source>
        <dbReference type="EMBL" id="KAL3272519.1"/>
    </source>
</evidence>
<gene>
    <name evidence="2" type="ORF">HHI36_013995</name>
</gene>
<sequence>MEQLQTLKAIILLSDLRSQCRKSMKILQDLNEETETLNKESKTKQNEFYDIEKMYNEKIENLSKTMNEETLKHKIQEVDSSIGFSQNEIQKYKIKYAELQSMFENEMKCDDLSGIREYADEIMDETKDYERNLHTYNELKNEIANYEKLVENARKQLD</sequence>
<evidence type="ECO:0000256" key="1">
    <source>
        <dbReference type="SAM" id="Coils"/>
    </source>
</evidence>
<keyword evidence="3" id="KW-1185">Reference proteome</keyword>
<proteinExistence type="predicted"/>
<accession>A0ABD2N1J9</accession>
<protein>
    <submittedName>
        <fullName evidence="2">Uncharacterized protein</fullName>
    </submittedName>
</protein>